<evidence type="ECO:0000259" key="6">
    <source>
        <dbReference type="Pfam" id="PF13649"/>
    </source>
</evidence>
<gene>
    <name evidence="7" type="ORF">AAIG11_14195</name>
</gene>
<dbReference type="SUPFAM" id="SSF53335">
    <property type="entry name" value="S-adenosyl-L-methionine-dependent methyltransferases"/>
    <property type="match status" value="1"/>
</dbReference>
<feature type="domain" description="Methyltransferase" evidence="6">
    <location>
        <begin position="42"/>
        <end position="136"/>
    </location>
</feature>
<dbReference type="RefSeq" id="WP_343186921.1">
    <property type="nucleotide sequence ID" value="NZ_JBCITM010000019.1"/>
</dbReference>
<sequence length="251" mass="28673">MTELELLIDFHVDAERQGPGSGEDTLKALSFIDINPEASLKIADIGCGTGAQTLTLAQNLNGCITAVDLFADFLTKLNDRANKLNLENKITTLEKSMDALPFDNEEYDILWSEGAIYNIGFESGLKNWKRFLKTNGYIAVSEMTWKTKNRPKEIEEHWNNEYPEIDTASGKIKILEENGFSPVGFFFLSEKSWLDNYYSPMEKRFDAFLQKHENSDAAKAIVEGERQEIALYRRYKDYLSYGFYIAKKLPS</sequence>
<dbReference type="EC" id="2.1.1.-" evidence="7"/>
<dbReference type="GO" id="GO:0032259">
    <property type="term" value="P:methylation"/>
    <property type="evidence" value="ECO:0007669"/>
    <property type="project" value="UniProtKB-KW"/>
</dbReference>
<evidence type="ECO:0000313" key="7">
    <source>
        <dbReference type="EMBL" id="MEN1761634.1"/>
    </source>
</evidence>
<proteinExistence type="predicted"/>
<keyword evidence="3 7" id="KW-0808">Transferase</keyword>
<dbReference type="Pfam" id="PF13649">
    <property type="entry name" value="Methyltransf_25"/>
    <property type="match status" value="1"/>
</dbReference>
<dbReference type="InterPro" id="IPR041698">
    <property type="entry name" value="Methyltransf_25"/>
</dbReference>
<comment type="pathway">
    <text evidence="1">Lipid metabolism.</text>
</comment>
<name>A0ABU9VWV7_9CLOT</name>
<evidence type="ECO:0000313" key="8">
    <source>
        <dbReference type="Proteomes" id="UP001407405"/>
    </source>
</evidence>
<evidence type="ECO:0000256" key="4">
    <source>
        <dbReference type="ARBA" id="ARBA00025707"/>
    </source>
</evidence>
<evidence type="ECO:0000256" key="1">
    <source>
        <dbReference type="ARBA" id="ARBA00005189"/>
    </source>
</evidence>
<dbReference type="CDD" id="cd02440">
    <property type="entry name" value="AdoMet_MTases"/>
    <property type="match status" value="1"/>
</dbReference>
<comment type="caution">
    <text evidence="7">The sequence shown here is derived from an EMBL/GenBank/DDBJ whole genome shotgun (WGS) entry which is preliminary data.</text>
</comment>
<keyword evidence="2 7" id="KW-0489">Methyltransferase</keyword>
<comment type="catalytic activity">
    <reaction evidence="5">
        <text>phosphoethanolamine + S-adenosyl-L-methionine = N-methylethanolamine phosphate + S-adenosyl-L-homocysteine + H(+)</text>
        <dbReference type="Rhea" id="RHEA:20365"/>
        <dbReference type="ChEBI" id="CHEBI:15378"/>
        <dbReference type="ChEBI" id="CHEBI:57781"/>
        <dbReference type="ChEBI" id="CHEBI:57856"/>
        <dbReference type="ChEBI" id="CHEBI:58190"/>
        <dbReference type="ChEBI" id="CHEBI:59789"/>
        <dbReference type="EC" id="2.1.1.103"/>
    </reaction>
    <physiologicalReaction direction="left-to-right" evidence="5">
        <dbReference type="Rhea" id="RHEA:20366"/>
    </physiologicalReaction>
</comment>
<dbReference type="EMBL" id="JBCITM010000019">
    <property type="protein sequence ID" value="MEN1761634.1"/>
    <property type="molecule type" value="Genomic_DNA"/>
</dbReference>
<dbReference type="GO" id="GO:0008168">
    <property type="term" value="F:methyltransferase activity"/>
    <property type="evidence" value="ECO:0007669"/>
    <property type="project" value="UniProtKB-KW"/>
</dbReference>
<organism evidence="7 8">
    <name type="scientific">Anoxynatronum sibiricum</name>
    <dbReference type="NCBI Taxonomy" id="210623"/>
    <lineage>
        <taxon>Bacteria</taxon>
        <taxon>Bacillati</taxon>
        <taxon>Bacillota</taxon>
        <taxon>Clostridia</taxon>
        <taxon>Eubacteriales</taxon>
        <taxon>Clostridiaceae</taxon>
        <taxon>Anoxynatronum</taxon>
    </lineage>
</organism>
<reference evidence="7 8" key="1">
    <citation type="submission" date="2024-04" db="EMBL/GenBank/DDBJ databases">
        <title>Genome sequencing and metabolic network reconstruction of aminoacids and betaine degradation by Anoxynatronum sibiricum.</title>
        <authorList>
            <person name="Detkova E.N."/>
            <person name="Boltjanskaja Y.V."/>
            <person name="Mardanov A.V."/>
            <person name="Kevbrin V."/>
        </authorList>
    </citation>
    <scope>NUCLEOTIDE SEQUENCE [LARGE SCALE GENOMIC DNA]</scope>
    <source>
        <strain evidence="7 8">Z-7981</strain>
    </source>
</reference>
<dbReference type="Gene3D" id="3.40.50.150">
    <property type="entry name" value="Vaccinia Virus protein VP39"/>
    <property type="match status" value="1"/>
</dbReference>
<evidence type="ECO:0000256" key="2">
    <source>
        <dbReference type="ARBA" id="ARBA00022603"/>
    </source>
</evidence>
<keyword evidence="8" id="KW-1185">Reference proteome</keyword>
<comment type="pathway">
    <text evidence="4">Phospholipid metabolism.</text>
</comment>
<evidence type="ECO:0000256" key="5">
    <source>
        <dbReference type="ARBA" id="ARBA00047622"/>
    </source>
</evidence>
<dbReference type="Proteomes" id="UP001407405">
    <property type="component" value="Unassembled WGS sequence"/>
</dbReference>
<dbReference type="PANTHER" id="PTHR44307:SF2">
    <property type="entry name" value="PHOSPHOETHANOLAMINE METHYLTRANSFERASE ISOFORM X1"/>
    <property type="match status" value="1"/>
</dbReference>
<accession>A0ABU9VWV7</accession>
<evidence type="ECO:0000256" key="3">
    <source>
        <dbReference type="ARBA" id="ARBA00022679"/>
    </source>
</evidence>
<dbReference type="InterPro" id="IPR029063">
    <property type="entry name" value="SAM-dependent_MTases_sf"/>
</dbReference>
<protein>
    <submittedName>
        <fullName evidence="7">Class I SAM-dependent methyltransferase</fullName>
        <ecNumber evidence="7">2.1.1.-</ecNumber>
    </submittedName>
</protein>
<dbReference type="PANTHER" id="PTHR44307">
    <property type="entry name" value="PHOSPHOETHANOLAMINE METHYLTRANSFERASE"/>
    <property type="match status" value="1"/>
</dbReference>